<dbReference type="EMBL" id="RHFK02000006">
    <property type="protein sequence ID" value="TWW74416.1"/>
    <property type="molecule type" value="Genomic_DNA"/>
</dbReference>
<dbReference type="Proteomes" id="UP000324091">
    <property type="component" value="Chromosome 14"/>
</dbReference>
<evidence type="ECO:0000313" key="3">
    <source>
        <dbReference type="Proteomes" id="UP000324091"/>
    </source>
</evidence>
<dbReference type="InterPro" id="IPR032567">
    <property type="entry name" value="RTL1-rel"/>
</dbReference>
<evidence type="ECO:0000313" key="2">
    <source>
        <dbReference type="EMBL" id="TWW74416.1"/>
    </source>
</evidence>
<dbReference type="PANTHER" id="PTHR15503">
    <property type="entry name" value="LDOC1 RELATED"/>
    <property type="match status" value="1"/>
</dbReference>
<comment type="caution">
    <text evidence="2">The sequence shown here is derived from an EMBL/GenBank/DDBJ whole genome shotgun (WGS) entry which is preliminary data.</text>
</comment>
<reference evidence="2 3" key="1">
    <citation type="submission" date="2019-04" db="EMBL/GenBank/DDBJ databases">
        <title>Chromosome genome assembly for Takifugu flavidus.</title>
        <authorList>
            <person name="Xiao S."/>
        </authorList>
    </citation>
    <scope>NUCLEOTIDE SEQUENCE [LARGE SCALE GENOMIC DNA]</scope>
    <source>
        <strain evidence="2">HTHZ2018</strain>
        <tissue evidence="2">Muscle</tissue>
    </source>
</reference>
<dbReference type="InterPro" id="IPR005162">
    <property type="entry name" value="Retrotrans_gag_dom"/>
</dbReference>
<keyword evidence="3" id="KW-1185">Reference proteome</keyword>
<proteinExistence type="predicted"/>
<organism evidence="2 3">
    <name type="scientific">Takifugu flavidus</name>
    <name type="common">sansaifugu</name>
    <dbReference type="NCBI Taxonomy" id="433684"/>
    <lineage>
        <taxon>Eukaryota</taxon>
        <taxon>Metazoa</taxon>
        <taxon>Chordata</taxon>
        <taxon>Craniata</taxon>
        <taxon>Vertebrata</taxon>
        <taxon>Euteleostomi</taxon>
        <taxon>Actinopterygii</taxon>
        <taxon>Neopterygii</taxon>
        <taxon>Teleostei</taxon>
        <taxon>Neoteleostei</taxon>
        <taxon>Acanthomorphata</taxon>
        <taxon>Eupercaria</taxon>
        <taxon>Tetraodontiformes</taxon>
        <taxon>Tetradontoidea</taxon>
        <taxon>Tetraodontidae</taxon>
        <taxon>Takifugu</taxon>
    </lineage>
</organism>
<feature type="domain" description="Retrotransposon gag" evidence="1">
    <location>
        <begin position="65"/>
        <end position="134"/>
    </location>
</feature>
<dbReference type="AlphaFoldDB" id="A0A5C6P5L9"/>
<accession>A0A5C6P5L9</accession>
<dbReference type="Pfam" id="PF03732">
    <property type="entry name" value="Retrotrans_gag"/>
    <property type="match status" value="1"/>
</dbReference>
<protein>
    <recommendedName>
        <fullName evidence="1">Retrotransposon gag domain-containing protein</fullName>
    </recommendedName>
</protein>
<sequence>MRRAAEANEQVFAALFEQLCRLSARHLPLLPYQPLQVRDGGCHGSLHHHTPHWTGVALGNGRVGAPSEAFSAFAAELRKVFALGNSRSSAARQLLAFRQGERSVSDYSIDFRTLASRSKWSPAALVYTFLHGLAAYIKDALVAYEVPGSLDGAIELAIWVDLRVQARLREKRQMRQLAVADK</sequence>
<name>A0A5C6P5L9_9TELE</name>
<feature type="non-terminal residue" evidence="2">
    <location>
        <position position="182"/>
    </location>
</feature>
<gene>
    <name evidence="2" type="ORF">D4764_14G0004190</name>
</gene>
<evidence type="ECO:0000259" key="1">
    <source>
        <dbReference type="Pfam" id="PF03732"/>
    </source>
</evidence>
<dbReference type="PANTHER" id="PTHR15503:SF36">
    <property type="entry name" value="RETROTRANSPOSON GAG-LIKE PROTEIN 5"/>
    <property type="match status" value="1"/>
</dbReference>